<feature type="region of interest" description="Disordered" evidence="1">
    <location>
        <begin position="19"/>
        <end position="43"/>
    </location>
</feature>
<dbReference type="NCBIfam" id="NF033524">
    <property type="entry name" value="lasso_PadeA_fam"/>
    <property type="match status" value="1"/>
</dbReference>
<feature type="compositionally biased region" description="Basic and acidic residues" evidence="1">
    <location>
        <begin position="26"/>
        <end position="43"/>
    </location>
</feature>
<evidence type="ECO:0000313" key="2">
    <source>
        <dbReference type="EMBL" id="TVY05625.1"/>
    </source>
</evidence>
<dbReference type="AlphaFoldDB" id="A0A559K0E5"/>
<sequence>MKREWQKPELEVLEVNMTMGQSDGDFTDKEFPVNTPKKDLTFS</sequence>
<evidence type="ECO:0000313" key="3">
    <source>
        <dbReference type="Proteomes" id="UP000317036"/>
    </source>
</evidence>
<evidence type="ECO:0000256" key="1">
    <source>
        <dbReference type="SAM" id="MobiDB-lite"/>
    </source>
</evidence>
<dbReference type="EMBL" id="VNJI01000054">
    <property type="protein sequence ID" value="TVY05625.1"/>
    <property type="molecule type" value="Genomic_DNA"/>
</dbReference>
<accession>A0A559K0E5</accession>
<protein>
    <submittedName>
        <fullName evidence="2">Paeninodin family lasso peptide</fullName>
    </submittedName>
</protein>
<dbReference type="OrthoDB" id="2913105at2"/>
<gene>
    <name evidence="2" type="ORF">FPZ49_29045</name>
</gene>
<proteinExistence type="predicted"/>
<comment type="caution">
    <text evidence="2">The sequence shown here is derived from an EMBL/GenBank/DDBJ whole genome shotgun (WGS) entry which is preliminary data.</text>
</comment>
<dbReference type="InterPro" id="IPR049825">
    <property type="entry name" value="Lasso_PadeA-like"/>
</dbReference>
<dbReference type="Proteomes" id="UP000317036">
    <property type="component" value="Unassembled WGS sequence"/>
</dbReference>
<name>A0A559K0E5_9BACL</name>
<dbReference type="RefSeq" id="WP_144853796.1">
    <property type="nucleotide sequence ID" value="NZ_VNJI01000054.1"/>
</dbReference>
<reference evidence="2 3" key="1">
    <citation type="submission" date="2019-07" db="EMBL/GenBank/DDBJ databases">
        <authorList>
            <person name="Kim J."/>
        </authorList>
    </citation>
    <scope>NUCLEOTIDE SEQUENCE [LARGE SCALE GENOMIC DNA]</scope>
    <source>
        <strain evidence="2 3">JC52</strain>
    </source>
</reference>
<keyword evidence="3" id="KW-1185">Reference proteome</keyword>
<organism evidence="2 3">
    <name type="scientific">Paenibacillus cremeus</name>
    <dbReference type="NCBI Taxonomy" id="2163881"/>
    <lineage>
        <taxon>Bacteria</taxon>
        <taxon>Bacillati</taxon>
        <taxon>Bacillota</taxon>
        <taxon>Bacilli</taxon>
        <taxon>Bacillales</taxon>
        <taxon>Paenibacillaceae</taxon>
        <taxon>Paenibacillus</taxon>
    </lineage>
</organism>